<organism evidence="2 3">
    <name type="scientific">Aneurinibacillus migulanus</name>
    <name type="common">Bacillus migulanus</name>
    <dbReference type="NCBI Taxonomy" id="47500"/>
    <lineage>
        <taxon>Bacteria</taxon>
        <taxon>Bacillati</taxon>
        <taxon>Bacillota</taxon>
        <taxon>Bacilli</taxon>
        <taxon>Bacillales</taxon>
        <taxon>Paenibacillaceae</taxon>
        <taxon>Aneurinibacillus group</taxon>
        <taxon>Aneurinibacillus</taxon>
    </lineage>
</organism>
<accession>A0A1G8Q316</accession>
<dbReference type="GO" id="GO:0003700">
    <property type="term" value="F:DNA-binding transcription factor activity"/>
    <property type="evidence" value="ECO:0007669"/>
    <property type="project" value="InterPro"/>
</dbReference>
<dbReference type="EMBL" id="FNED01000010">
    <property type="protein sequence ID" value="SDI98835.1"/>
    <property type="molecule type" value="Genomic_DNA"/>
</dbReference>
<evidence type="ECO:0000313" key="2">
    <source>
        <dbReference type="EMBL" id="SDI98835.1"/>
    </source>
</evidence>
<dbReference type="AlphaFoldDB" id="A0A1G8Q316"/>
<gene>
    <name evidence="2" type="ORF">SAMN04487909_11037</name>
</gene>
<dbReference type="Proteomes" id="UP000182836">
    <property type="component" value="Unassembled WGS sequence"/>
</dbReference>
<evidence type="ECO:0000259" key="1">
    <source>
        <dbReference type="PROSITE" id="PS50931"/>
    </source>
</evidence>
<evidence type="ECO:0000313" key="3">
    <source>
        <dbReference type="Proteomes" id="UP000182836"/>
    </source>
</evidence>
<dbReference type="PROSITE" id="PS50931">
    <property type="entry name" value="HTH_LYSR"/>
    <property type="match status" value="1"/>
</dbReference>
<sequence length="52" mass="5907">MNEKDCLMLQYIYEEQNITKAAERLYITQSAGGLDGLGTNGDVECCRWFISN</sequence>
<feature type="domain" description="HTH lysR-type" evidence="1">
    <location>
        <begin position="1"/>
        <end position="31"/>
    </location>
</feature>
<dbReference type="InterPro" id="IPR000847">
    <property type="entry name" value="LysR_HTH_N"/>
</dbReference>
<name>A0A1G8Q316_ANEMI</name>
<reference evidence="2 3" key="1">
    <citation type="submission" date="2016-10" db="EMBL/GenBank/DDBJ databases">
        <authorList>
            <person name="de Groot N.N."/>
        </authorList>
    </citation>
    <scope>NUCLEOTIDE SEQUENCE [LARGE SCALE GENOMIC DNA]</scope>
    <source>
        <strain evidence="2 3">DSM 2895</strain>
    </source>
</reference>
<proteinExistence type="predicted"/>
<protein>
    <recommendedName>
        <fullName evidence="1">HTH lysR-type domain-containing protein</fullName>
    </recommendedName>
</protein>